<protein>
    <recommendedName>
        <fullName evidence="3">Methyltransferase family protein</fullName>
    </recommendedName>
</protein>
<dbReference type="InterPro" id="IPR029063">
    <property type="entry name" value="SAM-dependent_MTases_sf"/>
</dbReference>
<dbReference type="SUPFAM" id="SSF53335">
    <property type="entry name" value="S-adenosyl-L-methionine-dependent methyltransferases"/>
    <property type="match status" value="1"/>
</dbReference>
<gene>
    <name evidence="1" type="ORF">EV386_1693</name>
</gene>
<dbReference type="AlphaFoldDB" id="A0A4Q7M1U4"/>
<evidence type="ECO:0008006" key="3">
    <source>
        <dbReference type="Google" id="ProtNLM"/>
    </source>
</evidence>
<proteinExistence type="predicted"/>
<dbReference type="EMBL" id="SGWX01000001">
    <property type="protein sequence ID" value="RZS61394.1"/>
    <property type="molecule type" value="Genomic_DNA"/>
</dbReference>
<accession>A0A4Q7M1U4</accession>
<dbReference type="Proteomes" id="UP000293852">
    <property type="component" value="Unassembled WGS sequence"/>
</dbReference>
<keyword evidence="2" id="KW-1185">Reference proteome</keyword>
<name>A0A4Q7M1U4_9MICO</name>
<organism evidence="1 2">
    <name type="scientific">Xylanimonas ulmi</name>
    <dbReference type="NCBI Taxonomy" id="228973"/>
    <lineage>
        <taxon>Bacteria</taxon>
        <taxon>Bacillati</taxon>
        <taxon>Actinomycetota</taxon>
        <taxon>Actinomycetes</taxon>
        <taxon>Micrococcales</taxon>
        <taxon>Promicromonosporaceae</taxon>
        <taxon>Xylanimonas</taxon>
    </lineage>
</organism>
<sequence length="95" mass="10651">MFDALNARAWWSHNDHFHGWVVRRLAAAHDPAVGVLDVGCAGGGLLAALRSRDERGLRDPEETFAEVASTARAVLPGARVRRRLWFRYTLEWTAP</sequence>
<evidence type="ECO:0000313" key="1">
    <source>
        <dbReference type="EMBL" id="RZS61394.1"/>
    </source>
</evidence>
<evidence type="ECO:0000313" key="2">
    <source>
        <dbReference type="Proteomes" id="UP000293852"/>
    </source>
</evidence>
<reference evidence="1 2" key="1">
    <citation type="submission" date="2019-02" db="EMBL/GenBank/DDBJ databases">
        <title>Sequencing the genomes of 1000 actinobacteria strains.</title>
        <authorList>
            <person name="Klenk H.-P."/>
        </authorList>
    </citation>
    <scope>NUCLEOTIDE SEQUENCE [LARGE SCALE GENOMIC DNA]</scope>
    <source>
        <strain evidence="1 2">DSM 16932</strain>
    </source>
</reference>
<comment type="caution">
    <text evidence="1">The sequence shown here is derived from an EMBL/GenBank/DDBJ whole genome shotgun (WGS) entry which is preliminary data.</text>
</comment>